<dbReference type="PANTHER" id="PTHR22906:SF43">
    <property type="entry name" value="PROPERDIN"/>
    <property type="match status" value="1"/>
</dbReference>
<keyword evidence="5" id="KW-1015">Disulfide bond</keyword>
<keyword evidence="7" id="KW-1133">Transmembrane helix</keyword>
<dbReference type="RefSeq" id="XP_014679557.1">
    <property type="nucleotide sequence ID" value="XM_014824071.1"/>
</dbReference>
<dbReference type="SUPFAM" id="SSF82895">
    <property type="entry name" value="TSP-1 type 1 repeat"/>
    <property type="match status" value="1"/>
</dbReference>
<dbReference type="InterPro" id="IPR036383">
    <property type="entry name" value="TSP1_rpt_sf"/>
</dbReference>
<comment type="subcellular location">
    <subcellularLocation>
        <location evidence="1">Secreted</location>
    </subcellularLocation>
</comment>
<name>A0ABM1F536_PRICU</name>
<sequence>MRTCTEPFPTNGGRQCRGESMQKSDCMTMCPVNGGWTSWADWSSCSPDCRQHRQRKCTNPSPANGGKFCRGEDFSTQNCTGSMCRDHVAEAVMYEDGDVAYWPPGKELLLYIGLGASALVFIVVVILIVCCLRRKARGDMDEEHYTNGVKVPKTNGYTPACSAVLSYEPDLTKNTLGVVPPRKNNAGSDYNYNEKPKEPPLNGILKNRDAER</sequence>
<evidence type="ECO:0000256" key="7">
    <source>
        <dbReference type="SAM" id="Phobius"/>
    </source>
</evidence>
<organism evidence="8 9">
    <name type="scientific">Priapulus caudatus</name>
    <name type="common">Priapulid worm</name>
    <dbReference type="NCBI Taxonomy" id="37621"/>
    <lineage>
        <taxon>Eukaryota</taxon>
        <taxon>Metazoa</taxon>
        <taxon>Ecdysozoa</taxon>
        <taxon>Scalidophora</taxon>
        <taxon>Priapulida</taxon>
        <taxon>Priapulimorpha</taxon>
        <taxon>Priapulimorphida</taxon>
        <taxon>Priapulidae</taxon>
        <taxon>Priapulus</taxon>
    </lineage>
</organism>
<keyword evidence="2" id="KW-0964">Secreted</keyword>
<evidence type="ECO:0000313" key="9">
    <source>
        <dbReference type="RefSeq" id="XP_014679557.1"/>
    </source>
</evidence>
<evidence type="ECO:0000256" key="2">
    <source>
        <dbReference type="ARBA" id="ARBA00022525"/>
    </source>
</evidence>
<dbReference type="PROSITE" id="PS50092">
    <property type="entry name" value="TSP1"/>
    <property type="match status" value="1"/>
</dbReference>
<dbReference type="PANTHER" id="PTHR22906">
    <property type="entry name" value="PROPERDIN"/>
    <property type="match status" value="1"/>
</dbReference>
<evidence type="ECO:0000256" key="1">
    <source>
        <dbReference type="ARBA" id="ARBA00004613"/>
    </source>
</evidence>
<protein>
    <submittedName>
        <fullName evidence="9">Netrin receptor UNC5A-like</fullName>
    </submittedName>
</protein>
<dbReference type="Gene3D" id="2.20.100.10">
    <property type="entry name" value="Thrombospondin type-1 (TSP1) repeat"/>
    <property type="match status" value="1"/>
</dbReference>
<evidence type="ECO:0000313" key="8">
    <source>
        <dbReference type="Proteomes" id="UP000695022"/>
    </source>
</evidence>
<keyword evidence="4" id="KW-0677">Repeat</keyword>
<dbReference type="GeneID" id="106819431"/>
<keyword evidence="3" id="KW-0732">Signal</keyword>
<evidence type="ECO:0000256" key="4">
    <source>
        <dbReference type="ARBA" id="ARBA00022737"/>
    </source>
</evidence>
<evidence type="ECO:0000256" key="3">
    <source>
        <dbReference type="ARBA" id="ARBA00022729"/>
    </source>
</evidence>
<accession>A0ABM1F536</accession>
<feature type="region of interest" description="Disordered" evidence="6">
    <location>
        <begin position="175"/>
        <end position="212"/>
    </location>
</feature>
<gene>
    <name evidence="9" type="primary">LOC106819431</name>
</gene>
<reference evidence="9" key="1">
    <citation type="submission" date="2025-08" db="UniProtKB">
        <authorList>
            <consortium name="RefSeq"/>
        </authorList>
    </citation>
    <scope>IDENTIFICATION</scope>
</reference>
<evidence type="ECO:0000256" key="5">
    <source>
        <dbReference type="ARBA" id="ARBA00023157"/>
    </source>
</evidence>
<dbReference type="SMART" id="SM00209">
    <property type="entry name" value="TSP1"/>
    <property type="match status" value="1"/>
</dbReference>
<keyword evidence="7" id="KW-0812">Transmembrane</keyword>
<keyword evidence="8" id="KW-1185">Reference proteome</keyword>
<proteinExistence type="predicted"/>
<dbReference type="InterPro" id="IPR000884">
    <property type="entry name" value="TSP1_rpt"/>
</dbReference>
<dbReference type="InterPro" id="IPR052065">
    <property type="entry name" value="Compl_asym_regulator"/>
</dbReference>
<dbReference type="Proteomes" id="UP000695022">
    <property type="component" value="Unplaced"/>
</dbReference>
<evidence type="ECO:0000256" key="6">
    <source>
        <dbReference type="SAM" id="MobiDB-lite"/>
    </source>
</evidence>
<feature type="transmembrane region" description="Helical" evidence="7">
    <location>
        <begin position="108"/>
        <end position="132"/>
    </location>
</feature>
<keyword evidence="7" id="KW-0472">Membrane</keyword>